<feature type="transmembrane region" description="Helical" evidence="6">
    <location>
        <begin position="9"/>
        <end position="31"/>
    </location>
</feature>
<dbReference type="GO" id="GO:0009847">
    <property type="term" value="P:spore germination"/>
    <property type="evidence" value="ECO:0007669"/>
    <property type="project" value="InterPro"/>
</dbReference>
<dbReference type="NCBIfam" id="TIGR00912">
    <property type="entry name" value="2A0309"/>
    <property type="match status" value="1"/>
</dbReference>
<evidence type="ECO:0000256" key="5">
    <source>
        <dbReference type="ARBA" id="ARBA00023136"/>
    </source>
</evidence>
<evidence type="ECO:0008006" key="8">
    <source>
        <dbReference type="Google" id="ProtNLM"/>
    </source>
</evidence>
<dbReference type="InterPro" id="IPR004761">
    <property type="entry name" value="Spore_GerAB"/>
</dbReference>
<dbReference type="AlphaFoldDB" id="A0A644WIA2"/>
<evidence type="ECO:0000256" key="2">
    <source>
        <dbReference type="ARBA" id="ARBA00022448"/>
    </source>
</evidence>
<feature type="transmembrane region" description="Helical" evidence="6">
    <location>
        <begin position="77"/>
        <end position="95"/>
    </location>
</feature>
<dbReference type="Pfam" id="PF03845">
    <property type="entry name" value="Spore_permease"/>
    <property type="match status" value="1"/>
</dbReference>
<keyword evidence="4 6" id="KW-1133">Transmembrane helix</keyword>
<organism evidence="7">
    <name type="scientific">bioreactor metagenome</name>
    <dbReference type="NCBI Taxonomy" id="1076179"/>
    <lineage>
        <taxon>unclassified sequences</taxon>
        <taxon>metagenomes</taxon>
        <taxon>ecological metagenomes</taxon>
    </lineage>
</organism>
<keyword evidence="3 6" id="KW-0812">Transmembrane</keyword>
<keyword evidence="2" id="KW-0813">Transport</keyword>
<evidence type="ECO:0000256" key="4">
    <source>
        <dbReference type="ARBA" id="ARBA00022989"/>
    </source>
</evidence>
<feature type="transmembrane region" description="Helical" evidence="6">
    <location>
        <begin position="329"/>
        <end position="351"/>
    </location>
</feature>
<feature type="transmembrane region" description="Helical" evidence="6">
    <location>
        <begin position="115"/>
        <end position="130"/>
    </location>
</feature>
<gene>
    <name evidence="7" type="ORF">SDC9_49594</name>
</gene>
<evidence type="ECO:0000256" key="3">
    <source>
        <dbReference type="ARBA" id="ARBA00022692"/>
    </source>
</evidence>
<name>A0A644WIA2_9ZZZZ</name>
<comment type="caution">
    <text evidence="7">The sequence shown here is derived from an EMBL/GenBank/DDBJ whole genome shotgun (WGS) entry which is preliminary data.</text>
</comment>
<protein>
    <recommendedName>
        <fullName evidence="8">Spore germination protein YndE</fullName>
    </recommendedName>
</protein>
<dbReference type="EMBL" id="VSSQ01000943">
    <property type="protein sequence ID" value="MPM03329.1"/>
    <property type="molecule type" value="Genomic_DNA"/>
</dbReference>
<sequence length="364" mass="41663">MNKISSKHFILFIIGVVIISLKTYPSIFIDIGGRDTWLASLIASIIFVIFLMYIVNICNVTKTFDINYIFAHSMPKALSFILMLIFIITLFINAIEAGALEANILHSTLFLETPVWYALAFFLLPSLFIFNKRLRTILIFVLVSVFIIIINGIIFFALSQSYKDINNLLPVLGSNISYGFVISTLLILGGFSSFMIAIPFLKFIDKVEHIRIHTLYAGIISAAFIIISFVGVITAFGPLRAANIFYPEFILGQRIEFGGFIEFGELFFLIQTVIGFFIKYVLSTYSILLICEKYIKNKRIFIGIYTFLIFVFSNFLGMNNYLLYDALKYLQILNLFSFVLLPSIVFSLYYLRHRPKKSLMKKSK</sequence>
<feature type="transmembrane region" description="Helical" evidence="6">
    <location>
        <begin position="37"/>
        <end position="56"/>
    </location>
</feature>
<feature type="transmembrane region" description="Helical" evidence="6">
    <location>
        <begin position="178"/>
        <end position="201"/>
    </location>
</feature>
<accession>A0A644WIA2</accession>
<feature type="transmembrane region" description="Helical" evidence="6">
    <location>
        <begin position="213"/>
        <end position="236"/>
    </location>
</feature>
<dbReference type="PANTHER" id="PTHR34975:SF2">
    <property type="entry name" value="SPORE GERMINATION PROTEIN A2"/>
    <property type="match status" value="1"/>
</dbReference>
<dbReference type="PANTHER" id="PTHR34975">
    <property type="entry name" value="SPORE GERMINATION PROTEIN A2"/>
    <property type="match status" value="1"/>
</dbReference>
<feature type="transmembrane region" description="Helical" evidence="6">
    <location>
        <begin position="137"/>
        <end position="158"/>
    </location>
</feature>
<evidence type="ECO:0000313" key="7">
    <source>
        <dbReference type="EMBL" id="MPM03329.1"/>
    </source>
</evidence>
<evidence type="ECO:0000256" key="1">
    <source>
        <dbReference type="ARBA" id="ARBA00004141"/>
    </source>
</evidence>
<keyword evidence="5 6" id="KW-0472">Membrane</keyword>
<feature type="transmembrane region" description="Helical" evidence="6">
    <location>
        <begin position="266"/>
        <end position="288"/>
    </location>
</feature>
<reference evidence="7" key="1">
    <citation type="submission" date="2019-08" db="EMBL/GenBank/DDBJ databases">
        <authorList>
            <person name="Kucharzyk K."/>
            <person name="Murdoch R.W."/>
            <person name="Higgins S."/>
            <person name="Loffler F."/>
        </authorList>
    </citation>
    <scope>NUCLEOTIDE SEQUENCE</scope>
</reference>
<feature type="transmembrane region" description="Helical" evidence="6">
    <location>
        <begin position="300"/>
        <end position="317"/>
    </location>
</feature>
<comment type="subcellular location">
    <subcellularLocation>
        <location evidence="1">Membrane</location>
        <topology evidence="1">Multi-pass membrane protein</topology>
    </subcellularLocation>
</comment>
<proteinExistence type="predicted"/>
<dbReference type="GO" id="GO:0016020">
    <property type="term" value="C:membrane"/>
    <property type="evidence" value="ECO:0007669"/>
    <property type="project" value="UniProtKB-SubCell"/>
</dbReference>
<evidence type="ECO:0000256" key="6">
    <source>
        <dbReference type="SAM" id="Phobius"/>
    </source>
</evidence>